<reference evidence="1 2" key="2">
    <citation type="journal article" date="2013" name="Plant Cell Physiol.">
        <title>Rice Annotation Project Database (RAP-DB): an integrative and interactive database for rice genomics.</title>
        <authorList>
            <person name="Sakai H."/>
            <person name="Lee S.S."/>
            <person name="Tanaka T."/>
            <person name="Numa H."/>
            <person name="Kim J."/>
            <person name="Kawahara Y."/>
            <person name="Wakimoto H."/>
            <person name="Yang C.C."/>
            <person name="Iwamoto M."/>
            <person name="Abe T."/>
            <person name="Yamada Y."/>
            <person name="Muto A."/>
            <person name="Inokuchi H."/>
            <person name="Ikemura T."/>
            <person name="Matsumoto T."/>
            <person name="Sasaki T."/>
            <person name="Itoh T."/>
        </authorList>
    </citation>
    <scope>NUCLEOTIDE SEQUENCE [LARGE SCALE GENOMIC DNA]</scope>
    <source>
        <strain evidence="2">cv. Nipponbare</strain>
    </source>
</reference>
<evidence type="ECO:0000313" key="2">
    <source>
        <dbReference type="Proteomes" id="UP000059680"/>
    </source>
</evidence>
<accession>A0A0P0WHR4</accession>
<dbReference type="Proteomes" id="UP000059680">
    <property type="component" value="Chromosome 5"/>
</dbReference>
<dbReference type="InParanoid" id="A0A0P0WHR4"/>
<dbReference type="EMBL" id="AP014961">
    <property type="protein sequence ID" value="BAS92206.1"/>
    <property type="molecule type" value="Genomic_DNA"/>
</dbReference>
<keyword evidence="2" id="KW-1185">Reference proteome</keyword>
<dbReference type="AlphaFoldDB" id="A0A0P0WHR4"/>
<evidence type="ECO:0000313" key="1">
    <source>
        <dbReference type="EMBL" id="BAS92206.1"/>
    </source>
</evidence>
<proteinExistence type="predicted"/>
<gene>
    <name evidence="1" type="ordered locus">Os05g0141901</name>
    <name evidence="1" type="ORF">OSNPB_050141901</name>
</gene>
<dbReference type="PaxDb" id="39947-A0A0P0WHR4"/>
<sequence>MAPEAPAKTGLGLHPPSRHLPIESCAPLLQPPSILRRAWAPLHRRPPPANLHAASHSLHRTVVRPSPSPTAGLCRSVTHACHKPSAYVARARRKPLASVAVSSGL</sequence>
<organism evidence="1 2">
    <name type="scientific">Oryza sativa subsp. japonica</name>
    <name type="common">Rice</name>
    <dbReference type="NCBI Taxonomy" id="39947"/>
    <lineage>
        <taxon>Eukaryota</taxon>
        <taxon>Viridiplantae</taxon>
        <taxon>Streptophyta</taxon>
        <taxon>Embryophyta</taxon>
        <taxon>Tracheophyta</taxon>
        <taxon>Spermatophyta</taxon>
        <taxon>Magnoliopsida</taxon>
        <taxon>Liliopsida</taxon>
        <taxon>Poales</taxon>
        <taxon>Poaceae</taxon>
        <taxon>BOP clade</taxon>
        <taxon>Oryzoideae</taxon>
        <taxon>Oryzeae</taxon>
        <taxon>Oryzinae</taxon>
        <taxon>Oryza</taxon>
        <taxon>Oryza sativa</taxon>
    </lineage>
</organism>
<name>A0A0P0WHR4_ORYSJ</name>
<reference evidence="1 2" key="3">
    <citation type="journal article" date="2013" name="Rice">
        <title>Improvement of the Oryza sativa Nipponbare reference genome using next generation sequence and optical map data.</title>
        <authorList>
            <person name="Kawahara Y."/>
            <person name="de la Bastide M."/>
            <person name="Hamilton J.P."/>
            <person name="Kanamori H."/>
            <person name="McCombie W.R."/>
            <person name="Ouyang S."/>
            <person name="Schwartz D.C."/>
            <person name="Tanaka T."/>
            <person name="Wu J."/>
            <person name="Zhou S."/>
            <person name="Childs K.L."/>
            <person name="Davidson R.M."/>
            <person name="Lin H."/>
            <person name="Quesada-Ocampo L."/>
            <person name="Vaillancourt B."/>
            <person name="Sakai H."/>
            <person name="Lee S.S."/>
            <person name="Kim J."/>
            <person name="Numa H."/>
            <person name="Itoh T."/>
            <person name="Buell C.R."/>
            <person name="Matsumoto T."/>
        </authorList>
    </citation>
    <scope>NUCLEOTIDE SEQUENCE [LARGE SCALE GENOMIC DNA]</scope>
    <source>
        <strain evidence="2">cv. Nipponbare</strain>
    </source>
</reference>
<reference evidence="2" key="1">
    <citation type="journal article" date="2005" name="Nature">
        <title>The map-based sequence of the rice genome.</title>
        <authorList>
            <consortium name="International rice genome sequencing project (IRGSP)"/>
            <person name="Matsumoto T."/>
            <person name="Wu J."/>
            <person name="Kanamori H."/>
            <person name="Katayose Y."/>
            <person name="Fujisawa M."/>
            <person name="Namiki N."/>
            <person name="Mizuno H."/>
            <person name="Yamamoto K."/>
            <person name="Antonio B.A."/>
            <person name="Baba T."/>
            <person name="Sakata K."/>
            <person name="Nagamura Y."/>
            <person name="Aoki H."/>
            <person name="Arikawa K."/>
            <person name="Arita K."/>
            <person name="Bito T."/>
            <person name="Chiden Y."/>
            <person name="Fujitsuka N."/>
            <person name="Fukunaka R."/>
            <person name="Hamada M."/>
            <person name="Harada C."/>
            <person name="Hayashi A."/>
            <person name="Hijishita S."/>
            <person name="Honda M."/>
            <person name="Hosokawa S."/>
            <person name="Ichikawa Y."/>
            <person name="Idonuma A."/>
            <person name="Iijima M."/>
            <person name="Ikeda M."/>
            <person name="Ikeno M."/>
            <person name="Ito K."/>
            <person name="Ito S."/>
            <person name="Ito T."/>
            <person name="Ito Y."/>
            <person name="Ito Y."/>
            <person name="Iwabuchi A."/>
            <person name="Kamiya K."/>
            <person name="Karasawa W."/>
            <person name="Kurita K."/>
            <person name="Katagiri S."/>
            <person name="Kikuta A."/>
            <person name="Kobayashi H."/>
            <person name="Kobayashi N."/>
            <person name="Machita K."/>
            <person name="Maehara T."/>
            <person name="Masukawa M."/>
            <person name="Mizubayashi T."/>
            <person name="Mukai Y."/>
            <person name="Nagasaki H."/>
            <person name="Nagata Y."/>
            <person name="Naito S."/>
            <person name="Nakashima M."/>
            <person name="Nakama Y."/>
            <person name="Nakamichi Y."/>
            <person name="Nakamura M."/>
            <person name="Meguro A."/>
            <person name="Negishi M."/>
            <person name="Ohta I."/>
            <person name="Ohta T."/>
            <person name="Okamoto M."/>
            <person name="Ono N."/>
            <person name="Saji S."/>
            <person name="Sakaguchi M."/>
            <person name="Sakai K."/>
            <person name="Shibata M."/>
            <person name="Shimokawa T."/>
            <person name="Song J."/>
            <person name="Takazaki Y."/>
            <person name="Terasawa K."/>
            <person name="Tsugane M."/>
            <person name="Tsuji K."/>
            <person name="Ueda S."/>
            <person name="Waki K."/>
            <person name="Yamagata H."/>
            <person name="Yamamoto M."/>
            <person name="Yamamoto S."/>
            <person name="Yamane H."/>
            <person name="Yoshiki S."/>
            <person name="Yoshihara R."/>
            <person name="Yukawa K."/>
            <person name="Zhong H."/>
            <person name="Yano M."/>
            <person name="Yuan Q."/>
            <person name="Ouyang S."/>
            <person name="Liu J."/>
            <person name="Jones K.M."/>
            <person name="Gansberger K."/>
            <person name="Moffat K."/>
            <person name="Hill J."/>
            <person name="Bera J."/>
            <person name="Fadrosh D."/>
            <person name="Jin S."/>
            <person name="Johri S."/>
            <person name="Kim M."/>
            <person name="Overton L."/>
            <person name="Reardon M."/>
            <person name="Tsitrin T."/>
            <person name="Vuong H."/>
            <person name="Weaver B."/>
            <person name="Ciecko A."/>
            <person name="Tallon L."/>
            <person name="Jackson J."/>
            <person name="Pai G."/>
            <person name="Aken S.V."/>
            <person name="Utterback T."/>
            <person name="Reidmuller S."/>
            <person name="Feldblyum T."/>
            <person name="Hsiao J."/>
            <person name="Zismann V."/>
            <person name="Iobst S."/>
            <person name="de Vazeille A.R."/>
            <person name="Buell C.R."/>
            <person name="Ying K."/>
            <person name="Li Y."/>
            <person name="Lu T."/>
            <person name="Huang Y."/>
            <person name="Zhao Q."/>
            <person name="Feng Q."/>
            <person name="Zhang L."/>
            <person name="Zhu J."/>
            <person name="Weng Q."/>
            <person name="Mu J."/>
            <person name="Lu Y."/>
            <person name="Fan D."/>
            <person name="Liu Y."/>
            <person name="Guan J."/>
            <person name="Zhang Y."/>
            <person name="Yu S."/>
            <person name="Liu X."/>
            <person name="Zhang Y."/>
            <person name="Hong G."/>
            <person name="Han B."/>
            <person name="Choisne N."/>
            <person name="Demange N."/>
            <person name="Orjeda G."/>
            <person name="Samain S."/>
            <person name="Cattolico L."/>
            <person name="Pelletier E."/>
            <person name="Couloux A."/>
            <person name="Segurens B."/>
            <person name="Wincker P."/>
            <person name="D'Hont A."/>
            <person name="Scarpelli C."/>
            <person name="Weissenbach J."/>
            <person name="Salanoubat M."/>
            <person name="Quetier F."/>
            <person name="Yu Y."/>
            <person name="Kim H.R."/>
            <person name="Rambo T."/>
            <person name="Currie J."/>
            <person name="Collura K."/>
            <person name="Luo M."/>
            <person name="Yang T."/>
            <person name="Ammiraju J.S.S."/>
            <person name="Engler F."/>
            <person name="Soderlund C."/>
            <person name="Wing R.A."/>
            <person name="Palmer L.E."/>
            <person name="de la Bastide M."/>
            <person name="Spiegel L."/>
            <person name="Nascimento L."/>
            <person name="Zutavern T."/>
            <person name="O'Shaughnessy A."/>
            <person name="Dike S."/>
            <person name="Dedhia N."/>
            <person name="Preston R."/>
            <person name="Balija V."/>
            <person name="McCombie W.R."/>
            <person name="Chow T."/>
            <person name="Chen H."/>
            <person name="Chung M."/>
            <person name="Chen C."/>
            <person name="Shaw J."/>
            <person name="Wu H."/>
            <person name="Hsiao K."/>
            <person name="Chao Y."/>
            <person name="Chu M."/>
            <person name="Cheng C."/>
            <person name="Hour A."/>
            <person name="Lee P."/>
            <person name="Lin S."/>
            <person name="Lin Y."/>
            <person name="Liou J."/>
            <person name="Liu S."/>
            <person name="Hsing Y."/>
            <person name="Raghuvanshi S."/>
            <person name="Mohanty A."/>
            <person name="Bharti A.K."/>
            <person name="Gaur A."/>
            <person name="Gupta V."/>
            <person name="Kumar D."/>
            <person name="Ravi V."/>
            <person name="Vij S."/>
            <person name="Kapur A."/>
            <person name="Khurana P."/>
            <person name="Khurana P."/>
            <person name="Khurana J.P."/>
            <person name="Tyagi A.K."/>
            <person name="Gaikwad K."/>
            <person name="Singh A."/>
            <person name="Dalal V."/>
            <person name="Srivastava S."/>
            <person name="Dixit A."/>
            <person name="Pal A.K."/>
            <person name="Ghazi I.A."/>
            <person name="Yadav M."/>
            <person name="Pandit A."/>
            <person name="Bhargava A."/>
            <person name="Sureshbabu K."/>
            <person name="Batra K."/>
            <person name="Sharma T.R."/>
            <person name="Mohapatra T."/>
            <person name="Singh N.K."/>
            <person name="Messing J."/>
            <person name="Nelson A.B."/>
            <person name="Fuks G."/>
            <person name="Kavchok S."/>
            <person name="Keizer G."/>
            <person name="Linton E."/>
            <person name="Llaca V."/>
            <person name="Song R."/>
            <person name="Tanyolac B."/>
            <person name="Young S."/>
            <person name="Ho-Il K."/>
            <person name="Hahn J.H."/>
            <person name="Sangsakoo G."/>
            <person name="Vanavichit A."/>
            <person name="de Mattos Luiz.A.T."/>
            <person name="Zimmer P.D."/>
            <person name="Malone G."/>
            <person name="Dellagostin O."/>
            <person name="de Oliveira A.C."/>
            <person name="Bevan M."/>
            <person name="Bancroft I."/>
            <person name="Minx P."/>
            <person name="Cordum H."/>
            <person name="Wilson R."/>
            <person name="Cheng Z."/>
            <person name="Jin W."/>
            <person name="Jiang J."/>
            <person name="Leong S.A."/>
            <person name="Iwama H."/>
            <person name="Gojobori T."/>
            <person name="Itoh T."/>
            <person name="Niimura Y."/>
            <person name="Fujii Y."/>
            <person name="Habara T."/>
            <person name="Sakai H."/>
            <person name="Sato Y."/>
            <person name="Wilson G."/>
            <person name="Kumar K."/>
            <person name="McCouch S."/>
            <person name="Juretic N."/>
            <person name="Hoen D."/>
            <person name="Wright S."/>
            <person name="Bruskiewich R."/>
            <person name="Bureau T."/>
            <person name="Miyao A."/>
            <person name="Hirochika H."/>
            <person name="Nishikawa T."/>
            <person name="Kadowaki K."/>
            <person name="Sugiura M."/>
            <person name="Burr B."/>
            <person name="Sasaki T."/>
        </authorList>
    </citation>
    <scope>NUCLEOTIDE SEQUENCE [LARGE SCALE GENOMIC DNA]</scope>
    <source>
        <strain evidence="2">cv. Nipponbare</strain>
    </source>
</reference>
<protein>
    <submittedName>
        <fullName evidence="1">Os05g0141901 protein</fullName>
    </submittedName>
</protein>